<keyword evidence="1" id="KW-0472">Membrane</keyword>
<accession>A0A955I8C0</accession>
<dbReference type="Proteomes" id="UP000741282">
    <property type="component" value="Unassembled WGS sequence"/>
</dbReference>
<evidence type="ECO:0000313" key="2">
    <source>
        <dbReference type="EMBL" id="MCA9376333.1"/>
    </source>
</evidence>
<dbReference type="AlphaFoldDB" id="A0A955I8C0"/>
<gene>
    <name evidence="2" type="ORF">KC685_00230</name>
</gene>
<evidence type="ECO:0000256" key="1">
    <source>
        <dbReference type="SAM" id="Phobius"/>
    </source>
</evidence>
<comment type="caution">
    <text evidence="2">The sequence shown here is derived from an EMBL/GenBank/DDBJ whole genome shotgun (WGS) entry which is preliminary data.</text>
</comment>
<name>A0A955I8C0_9BACT</name>
<dbReference type="EMBL" id="JAGQLN010000001">
    <property type="protein sequence ID" value="MCA9376333.1"/>
    <property type="molecule type" value="Genomic_DNA"/>
</dbReference>
<feature type="transmembrane region" description="Helical" evidence="1">
    <location>
        <begin position="68"/>
        <end position="91"/>
    </location>
</feature>
<reference evidence="2" key="1">
    <citation type="submission" date="2020-04" db="EMBL/GenBank/DDBJ databases">
        <authorList>
            <person name="Zhang T."/>
        </authorList>
    </citation>
    <scope>NUCLEOTIDE SEQUENCE</scope>
    <source>
        <strain evidence="2">HKST-UBA17</strain>
    </source>
</reference>
<keyword evidence="1" id="KW-1133">Transmembrane helix</keyword>
<sequence length="292" mass="33669">MLKFFSALNYINPLSIFYLLLHPPLAYTRERSSFNTTVLSTGIIGIPMILALNIYLFSGGDNAIVEILIFITITSALTIFGKIIGLTGIYLTKESLAYCVFFVKLYEIRKEDLFAVELKKYRNTFVLSAYSFDRNIGGLILEKISSYPYSGPYFVVSEDFIRKLPQVFDRSQLSEHIMNYPKKPYDKEVYSRLKQLDNLQSKVTESLGIRPGVLLLLLHPLSLIFIVRILSSSFLTSMIILFVVSPILTQLRERLIQTQLVRRKYIDDTIQELSHLPLKIKISRLIEYIEKK</sequence>
<keyword evidence="1" id="KW-0812">Transmembrane</keyword>
<evidence type="ECO:0000313" key="3">
    <source>
        <dbReference type="Proteomes" id="UP000741282"/>
    </source>
</evidence>
<feature type="transmembrane region" description="Helical" evidence="1">
    <location>
        <begin position="7"/>
        <end position="25"/>
    </location>
</feature>
<feature type="transmembrane region" description="Helical" evidence="1">
    <location>
        <begin position="37"/>
        <end position="56"/>
    </location>
</feature>
<reference evidence="2" key="2">
    <citation type="journal article" date="2021" name="Microbiome">
        <title>Successional dynamics and alternative stable states in a saline activated sludge microbial community over 9 years.</title>
        <authorList>
            <person name="Wang Y."/>
            <person name="Ye J."/>
            <person name="Ju F."/>
            <person name="Liu L."/>
            <person name="Boyd J.A."/>
            <person name="Deng Y."/>
            <person name="Parks D.H."/>
            <person name="Jiang X."/>
            <person name="Yin X."/>
            <person name="Woodcroft B.J."/>
            <person name="Tyson G.W."/>
            <person name="Hugenholtz P."/>
            <person name="Polz M.F."/>
            <person name="Zhang T."/>
        </authorList>
    </citation>
    <scope>NUCLEOTIDE SEQUENCE</scope>
    <source>
        <strain evidence="2">HKST-UBA17</strain>
    </source>
</reference>
<proteinExistence type="predicted"/>
<organism evidence="2 3">
    <name type="scientific">Candidatus Dojkabacteria bacterium</name>
    <dbReference type="NCBI Taxonomy" id="2099670"/>
    <lineage>
        <taxon>Bacteria</taxon>
        <taxon>Candidatus Dojkabacteria</taxon>
    </lineage>
</organism>
<protein>
    <submittedName>
        <fullName evidence="2">Uncharacterized protein</fullName>
    </submittedName>
</protein>